<dbReference type="InterPro" id="IPR051907">
    <property type="entry name" value="DoxX-like_oxidoreductase"/>
</dbReference>
<reference evidence="9" key="1">
    <citation type="submission" date="2018-09" db="EMBL/GenBank/DDBJ databases">
        <authorList>
            <person name="Zhu H."/>
        </authorList>
    </citation>
    <scope>NUCLEOTIDE SEQUENCE [LARGE SCALE GENOMIC DNA]</scope>
    <source>
        <strain evidence="9">K2W31S-8</strain>
    </source>
</reference>
<dbReference type="KEGG" id="pcav:D3880_20910"/>
<evidence type="ECO:0000256" key="5">
    <source>
        <dbReference type="ARBA" id="ARBA00022989"/>
    </source>
</evidence>
<dbReference type="RefSeq" id="WP_119895337.1">
    <property type="nucleotide sequence ID" value="NZ_CP032419.1"/>
</dbReference>
<evidence type="ECO:0000256" key="6">
    <source>
        <dbReference type="ARBA" id="ARBA00023136"/>
    </source>
</evidence>
<evidence type="ECO:0000256" key="3">
    <source>
        <dbReference type="ARBA" id="ARBA00022475"/>
    </source>
</evidence>
<accession>A0A385Z607</accession>
<keyword evidence="6 7" id="KW-0472">Membrane</keyword>
<dbReference type="InterPro" id="IPR032808">
    <property type="entry name" value="DoxX"/>
</dbReference>
<evidence type="ECO:0000313" key="8">
    <source>
        <dbReference type="EMBL" id="AYC34685.1"/>
    </source>
</evidence>
<feature type="transmembrane region" description="Helical" evidence="7">
    <location>
        <begin position="50"/>
        <end position="69"/>
    </location>
</feature>
<dbReference type="AlphaFoldDB" id="A0A385Z607"/>
<keyword evidence="4 7" id="KW-0812">Transmembrane</keyword>
<dbReference type="PANTHER" id="PTHR33452:SF4">
    <property type="entry name" value="BLL4328 PROTEIN"/>
    <property type="match status" value="1"/>
</dbReference>
<dbReference type="PANTHER" id="PTHR33452">
    <property type="entry name" value="OXIDOREDUCTASE CATD-RELATED"/>
    <property type="match status" value="1"/>
</dbReference>
<keyword evidence="5 7" id="KW-1133">Transmembrane helix</keyword>
<protein>
    <submittedName>
        <fullName evidence="8">DoxX family protein</fullName>
    </submittedName>
</protein>
<proteinExistence type="inferred from homology"/>
<dbReference type="Proteomes" id="UP000265560">
    <property type="component" value="Chromosome"/>
</dbReference>
<evidence type="ECO:0000256" key="4">
    <source>
        <dbReference type="ARBA" id="ARBA00022692"/>
    </source>
</evidence>
<dbReference type="OrthoDB" id="346004at2"/>
<feature type="transmembrane region" description="Helical" evidence="7">
    <location>
        <begin position="76"/>
        <end position="95"/>
    </location>
</feature>
<feature type="transmembrane region" description="Helical" evidence="7">
    <location>
        <begin position="107"/>
        <end position="128"/>
    </location>
</feature>
<evidence type="ECO:0000256" key="1">
    <source>
        <dbReference type="ARBA" id="ARBA00004651"/>
    </source>
</evidence>
<comment type="subcellular location">
    <subcellularLocation>
        <location evidence="1">Cell membrane</location>
        <topology evidence="1">Multi-pass membrane protein</topology>
    </subcellularLocation>
</comment>
<sequence length="142" mass="15476">MSALINQLNTLWAPRLLSVLRIVTAFLFLQHGTAKLFGFPHVAFFDELNLFSLIGFAGLLEVVGGLLLLFGLLTRLSAFILSGEMAFAYFIGHAPDGWVPLLNGGEPAILFCFIFLYLVAAGGGAWSLDRRLCRGKPGCDWA</sequence>
<dbReference type="EMBL" id="CP032419">
    <property type="protein sequence ID" value="AYC34685.1"/>
    <property type="molecule type" value="Genomic_DNA"/>
</dbReference>
<gene>
    <name evidence="8" type="ORF">D3880_20910</name>
</gene>
<name>A0A385Z607_9PSED</name>
<evidence type="ECO:0000256" key="2">
    <source>
        <dbReference type="ARBA" id="ARBA00006679"/>
    </source>
</evidence>
<evidence type="ECO:0000313" key="9">
    <source>
        <dbReference type="Proteomes" id="UP000265560"/>
    </source>
</evidence>
<keyword evidence="3" id="KW-1003">Cell membrane</keyword>
<organism evidence="8 9">
    <name type="scientific">Pseudomonas cavernae</name>
    <dbReference type="NCBI Taxonomy" id="2320867"/>
    <lineage>
        <taxon>Bacteria</taxon>
        <taxon>Pseudomonadati</taxon>
        <taxon>Pseudomonadota</taxon>
        <taxon>Gammaproteobacteria</taxon>
        <taxon>Pseudomonadales</taxon>
        <taxon>Pseudomonadaceae</taxon>
        <taxon>Pseudomonas</taxon>
    </lineage>
</organism>
<evidence type="ECO:0000256" key="7">
    <source>
        <dbReference type="SAM" id="Phobius"/>
    </source>
</evidence>
<keyword evidence="9" id="KW-1185">Reference proteome</keyword>
<comment type="similarity">
    <text evidence="2">Belongs to the DoxX family.</text>
</comment>
<feature type="transmembrane region" description="Helical" evidence="7">
    <location>
        <begin position="12"/>
        <end position="30"/>
    </location>
</feature>
<dbReference type="Pfam" id="PF07681">
    <property type="entry name" value="DoxX"/>
    <property type="match status" value="1"/>
</dbReference>
<dbReference type="GO" id="GO:0005886">
    <property type="term" value="C:plasma membrane"/>
    <property type="evidence" value="ECO:0007669"/>
    <property type="project" value="UniProtKB-SubCell"/>
</dbReference>